<dbReference type="PANTHER" id="PTHR11733">
    <property type="entry name" value="ZINC METALLOPROTEASE FAMILY M13 NEPRILYSIN-RELATED"/>
    <property type="match status" value="1"/>
</dbReference>
<keyword evidence="13" id="KW-1185">Reference proteome</keyword>
<evidence type="ECO:0000259" key="11">
    <source>
        <dbReference type="Pfam" id="PF05649"/>
    </source>
</evidence>
<keyword evidence="4" id="KW-0645">Protease</keyword>
<keyword evidence="6" id="KW-0378">Hydrolase</keyword>
<dbReference type="InterPro" id="IPR018497">
    <property type="entry name" value="Peptidase_M13_C"/>
</dbReference>
<evidence type="ECO:0000256" key="1">
    <source>
        <dbReference type="ARBA" id="ARBA00001947"/>
    </source>
</evidence>
<evidence type="ECO:0000256" key="8">
    <source>
        <dbReference type="ARBA" id="ARBA00023049"/>
    </source>
</evidence>
<dbReference type="Pfam" id="PF05649">
    <property type="entry name" value="Peptidase_M13_N"/>
    <property type="match status" value="1"/>
</dbReference>
<feature type="domain" description="Peptidase M13 C-terminal" evidence="10">
    <location>
        <begin position="531"/>
        <end position="747"/>
    </location>
</feature>
<dbReference type="Gene3D" id="3.40.390.10">
    <property type="entry name" value="Collagenase (Catalytic Domain)"/>
    <property type="match status" value="1"/>
</dbReference>
<dbReference type="AlphaFoldDB" id="A0AA39FGJ4"/>
<evidence type="ECO:0000256" key="2">
    <source>
        <dbReference type="ARBA" id="ARBA00004401"/>
    </source>
</evidence>
<evidence type="ECO:0000256" key="7">
    <source>
        <dbReference type="ARBA" id="ARBA00022833"/>
    </source>
</evidence>
<keyword evidence="9" id="KW-0732">Signal</keyword>
<dbReference type="CDD" id="cd08662">
    <property type="entry name" value="M13"/>
    <property type="match status" value="1"/>
</dbReference>
<dbReference type="Gene3D" id="1.10.1380.10">
    <property type="entry name" value="Neutral endopeptidase , domain2"/>
    <property type="match status" value="1"/>
</dbReference>
<evidence type="ECO:0000256" key="4">
    <source>
        <dbReference type="ARBA" id="ARBA00022670"/>
    </source>
</evidence>
<dbReference type="InterPro" id="IPR042089">
    <property type="entry name" value="Peptidase_M13_dom_2"/>
</dbReference>
<reference evidence="12" key="1">
    <citation type="journal article" date="2023" name="bioRxiv">
        <title>Scaffold-level genome assemblies of two parasitoid biocontrol wasps reveal the parthenogenesis mechanism and an associated novel virus.</title>
        <authorList>
            <person name="Inwood S."/>
            <person name="Skelly J."/>
            <person name="Guhlin J."/>
            <person name="Harrop T."/>
            <person name="Goldson S."/>
            <person name="Dearden P."/>
        </authorList>
    </citation>
    <scope>NUCLEOTIDE SEQUENCE</scope>
    <source>
        <strain evidence="12">Lincoln</strain>
        <tissue evidence="12">Whole body</tissue>
    </source>
</reference>
<feature type="domain" description="Peptidase M13 N-terminal" evidence="11">
    <location>
        <begin position="78"/>
        <end position="478"/>
    </location>
</feature>
<gene>
    <name evidence="12" type="ORF">PV327_002846</name>
</gene>
<dbReference type="SUPFAM" id="SSF55486">
    <property type="entry name" value="Metalloproteases ('zincins'), catalytic domain"/>
    <property type="match status" value="1"/>
</dbReference>
<dbReference type="Pfam" id="PF01431">
    <property type="entry name" value="Peptidase_M13"/>
    <property type="match status" value="1"/>
</dbReference>
<evidence type="ECO:0000256" key="5">
    <source>
        <dbReference type="ARBA" id="ARBA00022723"/>
    </source>
</evidence>
<dbReference type="Proteomes" id="UP001168972">
    <property type="component" value="Unassembled WGS sequence"/>
</dbReference>
<reference evidence="12" key="2">
    <citation type="submission" date="2023-03" db="EMBL/GenBank/DDBJ databases">
        <authorList>
            <person name="Inwood S.N."/>
            <person name="Skelly J.G."/>
            <person name="Guhlin J."/>
            <person name="Harrop T.W.R."/>
            <person name="Goldson S.G."/>
            <person name="Dearden P.K."/>
        </authorList>
    </citation>
    <scope>NUCLEOTIDE SEQUENCE</scope>
    <source>
        <strain evidence="12">Lincoln</strain>
        <tissue evidence="12">Whole body</tissue>
    </source>
</reference>
<comment type="caution">
    <text evidence="12">The sequence shown here is derived from an EMBL/GenBank/DDBJ whole genome shotgun (WGS) entry which is preliminary data.</text>
</comment>
<evidence type="ECO:0000313" key="12">
    <source>
        <dbReference type="EMBL" id="KAK0169100.1"/>
    </source>
</evidence>
<name>A0AA39FGJ4_MICHY</name>
<dbReference type="InterPro" id="IPR008753">
    <property type="entry name" value="Peptidase_M13_N"/>
</dbReference>
<protein>
    <submittedName>
        <fullName evidence="12">Uncharacterized protein</fullName>
    </submittedName>
</protein>
<evidence type="ECO:0000256" key="3">
    <source>
        <dbReference type="ARBA" id="ARBA00007357"/>
    </source>
</evidence>
<dbReference type="GO" id="GO:0046872">
    <property type="term" value="F:metal ion binding"/>
    <property type="evidence" value="ECO:0007669"/>
    <property type="project" value="UniProtKB-KW"/>
</dbReference>
<dbReference type="PROSITE" id="PS51885">
    <property type="entry name" value="NEPRILYSIN"/>
    <property type="match status" value="1"/>
</dbReference>
<proteinExistence type="inferred from homology"/>
<comment type="cofactor">
    <cofactor evidence="1">
        <name>Zn(2+)</name>
        <dbReference type="ChEBI" id="CHEBI:29105"/>
    </cofactor>
</comment>
<sequence>MELKKILLLLMITSPGFSKTFGSRENPDDSIADLKWLLNPEEAASNDEEDDKYTVCDTKQCKIIADNFQRAMNKSVDPCEDFHEYVCGNWKVHNPMPAYEVSWGQLFKFQQIVFSRIKGILEVEPTSSDILPVRQAKKWYRSCMDTGSLEKKGLDPLESILVQVGGWPMTMDREEWDEDNHSWQSIEEHYFHITGAYTFYKISLQYGEGNGIKLAKGNFPLADEIGLEYRNYSGNNYDGYVKLIEGITKVFINEHRADVSKKMLEQDVHDMVEFEKQLYLLQNDEYYMESMTIDEFVKTYAANLSEIEDENDEIEKIDFRRVIRRVFDMVNNDIEDSTSLRSNPNLEYWIELTKLLNKTPKRTIVNYIHWHFVSAMIKYTTENMRDLLWQYKNDKYGVIARQPRWLECVHEMKMTAAAAYVFTQKYFPEHTETDVREMVEHIRGEIKSQIEKTDWLDEDSKELAIDKLNAMKIFVGFPDWYKNKTAVLNSYNGLTIGSNHFGNVLSYERYKKKRYLRKMSLDSDLDPITVNAYYSARQNSIELPAADFQTPLFTPKLPRNVNYGITGVVIGHEIGHGFDDHGIMRGKYGNRTEISEQMMDMYYKRAECFLNQYNEYLGVTPSDYNDTISDYFKISFGLRTRGENIADSTGLQSVFEAYKKMIDKKPKGDYRLPGFEEYSDSQMFFISFAAMLCGEIRPKLAEEMEKFDSHSPMRLRVIGAVSNTNDFAKTFNCPKGSPMNPDNKCSIWEAAKKHSDHEKKPQVAQCYAEPQSVIN</sequence>
<comment type="similarity">
    <text evidence="3">Belongs to the peptidase M13 family.</text>
</comment>
<dbReference type="GO" id="GO:0016485">
    <property type="term" value="P:protein processing"/>
    <property type="evidence" value="ECO:0007669"/>
    <property type="project" value="TreeGrafter"/>
</dbReference>
<organism evidence="12 13">
    <name type="scientific">Microctonus hyperodae</name>
    <name type="common">Parasitoid wasp</name>
    <dbReference type="NCBI Taxonomy" id="165561"/>
    <lineage>
        <taxon>Eukaryota</taxon>
        <taxon>Metazoa</taxon>
        <taxon>Ecdysozoa</taxon>
        <taxon>Arthropoda</taxon>
        <taxon>Hexapoda</taxon>
        <taxon>Insecta</taxon>
        <taxon>Pterygota</taxon>
        <taxon>Neoptera</taxon>
        <taxon>Endopterygota</taxon>
        <taxon>Hymenoptera</taxon>
        <taxon>Apocrita</taxon>
        <taxon>Ichneumonoidea</taxon>
        <taxon>Braconidae</taxon>
        <taxon>Euphorinae</taxon>
        <taxon>Microctonus</taxon>
    </lineage>
</organism>
<dbReference type="InterPro" id="IPR024079">
    <property type="entry name" value="MetalloPept_cat_dom_sf"/>
</dbReference>
<keyword evidence="5" id="KW-0479">Metal-binding</keyword>
<dbReference type="GO" id="GO:0004222">
    <property type="term" value="F:metalloendopeptidase activity"/>
    <property type="evidence" value="ECO:0007669"/>
    <property type="project" value="InterPro"/>
</dbReference>
<dbReference type="GO" id="GO:0005886">
    <property type="term" value="C:plasma membrane"/>
    <property type="evidence" value="ECO:0007669"/>
    <property type="project" value="UniProtKB-SubCell"/>
</dbReference>
<dbReference type="InterPro" id="IPR000718">
    <property type="entry name" value="Peptidase_M13"/>
</dbReference>
<keyword evidence="7" id="KW-0862">Zinc</keyword>
<dbReference type="PRINTS" id="PR00786">
    <property type="entry name" value="NEPRILYSIN"/>
</dbReference>
<dbReference type="EMBL" id="JAQQBR010001831">
    <property type="protein sequence ID" value="KAK0169100.1"/>
    <property type="molecule type" value="Genomic_DNA"/>
</dbReference>
<accession>A0AA39FGJ4</accession>
<feature type="chain" id="PRO_5041284847" evidence="9">
    <location>
        <begin position="19"/>
        <end position="775"/>
    </location>
</feature>
<evidence type="ECO:0000259" key="10">
    <source>
        <dbReference type="Pfam" id="PF01431"/>
    </source>
</evidence>
<evidence type="ECO:0000256" key="9">
    <source>
        <dbReference type="SAM" id="SignalP"/>
    </source>
</evidence>
<evidence type="ECO:0000256" key="6">
    <source>
        <dbReference type="ARBA" id="ARBA00022801"/>
    </source>
</evidence>
<evidence type="ECO:0000313" key="13">
    <source>
        <dbReference type="Proteomes" id="UP001168972"/>
    </source>
</evidence>
<comment type="subcellular location">
    <subcellularLocation>
        <location evidence="2">Cell membrane</location>
        <topology evidence="2">Single-pass type II membrane protein</topology>
    </subcellularLocation>
</comment>
<dbReference type="PANTHER" id="PTHR11733:SF133">
    <property type="entry name" value="PHOSPHATE-REGULATING NEUTRAL ENDOPEPTIDASE PHEX"/>
    <property type="match status" value="1"/>
</dbReference>
<keyword evidence="8" id="KW-0482">Metalloprotease</keyword>
<feature type="signal peptide" evidence="9">
    <location>
        <begin position="1"/>
        <end position="18"/>
    </location>
</feature>